<comment type="caution">
    <text evidence="2">The sequence shown here is derived from an EMBL/GenBank/DDBJ whole genome shotgun (WGS) entry which is preliminary data.</text>
</comment>
<name>A0A5N7MZU0_9HYPH</name>
<feature type="compositionally biased region" description="Basic residues" evidence="1">
    <location>
        <begin position="1"/>
        <end position="16"/>
    </location>
</feature>
<protein>
    <submittedName>
        <fullName evidence="2">Uncharacterized protein</fullName>
    </submittedName>
</protein>
<keyword evidence="3" id="KW-1185">Reference proteome</keyword>
<dbReference type="OrthoDB" id="8085427at2"/>
<sequence length="122" mass="13022">MATTKAGKKGRGHPRIARGAGKAVSGISSKKAREPQLEIKGSTKHTVVEEARRAGLLKGDQTEHVSFRVPKALLEAAQRETGITSPTELGILALATLAQPDPTAEYLKKSYGVLSKNHKLDI</sequence>
<evidence type="ECO:0000313" key="3">
    <source>
        <dbReference type="Proteomes" id="UP000403266"/>
    </source>
</evidence>
<dbReference type="EMBL" id="VOSK01000662">
    <property type="protein sequence ID" value="MPR31384.1"/>
    <property type="molecule type" value="Genomic_DNA"/>
</dbReference>
<dbReference type="Proteomes" id="UP000403266">
    <property type="component" value="Unassembled WGS sequence"/>
</dbReference>
<accession>A0A5N7MZU0</accession>
<evidence type="ECO:0000256" key="1">
    <source>
        <dbReference type="SAM" id="MobiDB-lite"/>
    </source>
</evidence>
<gene>
    <name evidence="2" type="ORF">FS320_42600</name>
</gene>
<evidence type="ECO:0000313" key="2">
    <source>
        <dbReference type="EMBL" id="MPR31384.1"/>
    </source>
</evidence>
<reference evidence="2 3" key="1">
    <citation type="journal article" date="2019" name="Syst. Appl. Microbiol.">
        <title>Microvirga tunisiensis sp. nov., a root nodule symbiotic bacterium isolated from Lupinus micranthus and L. luteus grown in Northern Tunisia.</title>
        <authorList>
            <person name="Msaddak A."/>
            <person name="Rejili M."/>
            <person name="Duran D."/>
            <person name="Mars M."/>
            <person name="Palacios J.M."/>
            <person name="Ruiz-Argueso T."/>
            <person name="Rey L."/>
            <person name="Imperial J."/>
        </authorList>
    </citation>
    <scope>NUCLEOTIDE SEQUENCE [LARGE SCALE GENOMIC DNA]</scope>
    <source>
        <strain evidence="2 3">Lmie10</strain>
    </source>
</reference>
<dbReference type="RefSeq" id="WP_152718545.1">
    <property type="nucleotide sequence ID" value="NZ_VOSJ01000710.1"/>
</dbReference>
<dbReference type="AlphaFoldDB" id="A0A5N7MZU0"/>
<feature type="region of interest" description="Disordered" evidence="1">
    <location>
        <begin position="1"/>
        <end position="33"/>
    </location>
</feature>
<proteinExistence type="predicted"/>
<organism evidence="2 3">
    <name type="scientific">Microvirga tunisiensis</name>
    <dbReference type="NCBI Taxonomy" id="2108360"/>
    <lineage>
        <taxon>Bacteria</taxon>
        <taxon>Pseudomonadati</taxon>
        <taxon>Pseudomonadota</taxon>
        <taxon>Alphaproteobacteria</taxon>
        <taxon>Hyphomicrobiales</taxon>
        <taxon>Methylobacteriaceae</taxon>
        <taxon>Microvirga</taxon>
    </lineage>
</organism>